<evidence type="ECO:0000256" key="2">
    <source>
        <dbReference type="SAM" id="SignalP"/>
    </source>
</evidence>
<dbReference type="InterPro" id="IPR050855">
    <property type="entry name" value="NDM-1-like"/>
</dbReference>
<comment type="similarity">
    <text evidence="1">Belongs to the metallo-beta-lactamase superfamily. Class-B beta-lactamase family.</text>
</comment>
<evidence type="ECO:0000313" key="4">
    <source>
        <dbReference type="EMBL" id="SMF62576.1"/>
    </source>
</evidence>
<proteinExistence type="inferred from homology"/>
<sequence length="317" mass="32876">MRIALLALLLAGCAADAATPTWTLIPGGFDAGRQPDGNSVLIDAPQGLILVDTGRHAAHQAKILAAARGAGKPVAAIVNTHWHLDHSGGNAEIRAAFPGIPLYASRAVEGALDGFLADSRRDALAYIASGKADAATEAEIRADIAASEDRGALVPDHPVEASGESAIAGRTIDLRLARNAATAGDVWLYLPEDHTVIVGDIVTLPVPFLDTASAGGWLAALDHVAATPFETLIPGHGPAMDRAAFARWHGAFRNLVACADGEASDGDCAAGWRRDLGPLLPAADANRADRMIAYYLTARLRPGSPGRAKPEARPAKD</sequence>
<dbReference type="STRING" id="941907.SAMN06295910_1009"/>
<dbReference type="PANTHER" id="PTHR42951">
    <property type="entry name" value="METALLO-BETA-LACTAMASE DOMAIN-CONTAINING"/>
    <property type="match status" value="1"/>
</dbReference>
<gene>
    <name evidence="4" type="ORF">SAMN06295910_1009</name>
</gene>
<dbReference type="RefSeq" id="WP_172840820.1">
    <property type="nucleotide sequence ID" value="NZ_LT840185.1"/>
</dbReference>
<dbReference type="Proteomes" id="UP000192934">
    <property type="component" value="Chromosome I"/>
</dbReference>
<dbReference type="Gene3D" id="3.60.15.10">
    <property type="entry name" value="Ribonuclease Z/Hydroxyacylglutathione hydrolase-like"/>
    <property type="match status" value="1"/>
</dbReference>
<dbReference type="EMBL" id="LT840185">
    <property type="protein sequence ID" value="SMF62576.1"/>
    <property type="molecule type" value="Genomic_DNA"/>
</dbReference>
<name>A0A1X7G3I5_9SPHN</name>
<dbReference type="InterPro" id="IPR001279">
    <property type="entry name" value="Metallo-B-lactamas"/>
</dbReference>
<keyword evidence="2" id="KW-0732">Signal</keyword>
<feature type="domain" description="Metallo-beta-lactamase" evidence="3">
    <location>
        <begin position="36"/>
        <end position="236"/>
    </location>
</feature>
<dbReference type="SUPFAM" id="SSF56281">
    <property type="entry name" value="Metallo-hydrolase/oxidoreductase"/>
    <property type="match status" value="1"/>
</dbReference>
<evidence type="ECO:0000256" key="1">
    <source>
        <dbReference type="ARBA" id="ARBA00005250"/>
    </source>
</evidence>
<dbReference type="Pfam" id="PF00753">
    <property type="entry name" value="Lactamase_B"/>
    <property type="match status" value="1"/>
</dbReference>
<dbReference type="GO" id="GO:0017001">
    <property type="term" value="P:antibiotic catabolic process"/>
    <property type="evidence" value="ECO:0007669"/>
    <property type="project" value="UniProtKB-ARBA"/>
</dbReference>
<organism evidence="4 5">
    <name type="scientific">Allosphingosinicella indica</name>
    <dbReference type="NCBI Taxonomy" id="941907"/>
    <lineage>
        <taxon>Bacteria</taxon>
        <taxon>Pseudomonadati</taxon>
        <taxon>Pseudomonadota</taxon>
        <taxon>Alphaproteobacteria</taxon>
        <taxon>Sphingomonadales</taxon>
        <taxon>Sphingomonadaceae</taxon>
        <taxon>Allosphingosinicella</taxon>
    </lineage>
</organism>
<dbReference type="SMART" id="SM00849">
    <property type="entry name" value="Lactamase_B"/>
    <property type="match status" value="1"/>
</dbReference>
<dbReference type="PANTHER" id="PTHR42951:SF4">
    <property type="entry name" value="ACYL-COENZYME A THIOESTERASE MBLAC2"/>
    <property type="match status" value="1"/>
</dbReference>
<feature type="signal peptide" evidence="2">
    <location>
        <begin position="1"/>
        <end position="17"/>
    </location>
</feature>
<reference evidence="5" key="1">
    <citation type="submission" date="2017-04" db="EMBL/GenBank/DDBJ databases">
        <authorList>
            <person name="Varghese N."/>
            <person name="Submissions S."/>
        </authorList>
    </citation>
    <scope>NUCLEOTIDE SEQUENCE [LARGE SCALE GENOMIC DNA]</scope>
    <source>
        <strain evidence="5">Dd16</strain>
    </source>
</reference>
<accession>A0A1X7G3I5</accession>
<evidence type="ECO:0000313" key="5">
    <source>
        <dbReference type="Proteomes" id="UP000192934"/>
    </source>
</evidence>
<protein>
    <submittedName>
        <fullName evidence="4">Glyoxylase, beta-lactamase superfamily II</fullName>
    </submittedName>
</protein>
<dbReference type="AlphaFoldDB" id="A0A1X7G3I5"/>
<evidence type="ECO:0000259" key="3">
    <source>
        <dbReference type="SMART" id="SM00849"/>
    </source>
</evidence>
<keyword evidence="5" id="KW-1185">Reference proteome</keyword>
<feature type="chain" id="PRO_5013027598" evidence="2">
    <location>
        <begin position="18"/>
        <end position="317"/>
    </location>
</feature>
<dbReference type="InterPro" id="IPR036866">
    <property type="entry name" value="RibonucZ/Hydroxyglut_hydro"/>
</dbReference>